<dbReference type="EMBL" id="CM056795">
    <property type="protein sequence ID" value="KAJ8720564.1"/>
    <property type="molecule type" value="Genomic_DNA"/>
</dbReference>
<dbReference type="Proteomes" id="UP001231649">
    <property type="component" value="Chromosome 19"/>
</dbReference>
<evidence type="ECO:0000313" key="2">
    <source>
        <dbReference type="Proteomes" id="UP001231649"/>
    </source>
</evidence>
<organism evidence="1 2">
    <name type="scientific">Mythimna loreyi</name>
    <dbReference type="NCBI Taxonomy" id="667449"/>
    <lineage>
        <taxon>Eukaryota</taxon>
        <taxon>Metazoa</taxon>
        <taxon>Ecdysozoa</taxon>
        <taxon>Arthropoda</taxon>
        <taxon>Hexapoda</taxon>
        <taxon>Insecta</taxon>
        <taxon>Pterygota</taxon>
        <taxon>Neoptera</taxon>
        <taxon>Endopterygota</taxon>
        <taxon>Lepidoptera</taxon>
        <taxon>Glossata</taxon>
        <taxon>Ditrysia</taxon>
        <taxon>Noctuoidea</taxon>
        <taxon>Noctuidae</taxon>
        <taxon>Noctuinae</taxon>
        <taxon>Hadenini</taxon>
        <taxon>Mythimna</taxon>
    </lineage>
</organism>
<gene>
    <name evidence="1" type="ORF">PYW08_006029</name>
</gene>
<sequence length="149" mass="17487">MDDFSRDIIAFKKHHYNNIHQQKAYQNAVTNMKATEAVIICDFSENYQSKLTEEIQSSKFQISLHTGMIYLKNRSQSFCTISDNLTHQPPAIWAHLTPILHTVKEMDSASIRRQSFLLWTIRPQDVSFLRDSSTGWFTFVCFDFRTFQL</sequence>
<reference evidence="1" key="1">
    <citation type="submission" date="2023-03" db="EMBL/GenBank/DDBJ databases">
        <title>Chromosome-level genomes of two armyworms, Mythimna separata and Mythimna loreyi, provide insights into the biosynthesis and reception of sex pheromones.</title>
        <authorList>
            <person name="Zhao H."/>
        </authorList>
    </citation>
    <scope>NUCLEOTIDE SEQUENCE</scope>
    <source>
        <strain evidence="1">BeijingLab</strain>
    </source>
</reference>
<evidence type="ECO:0000313" key="1">
    <source>
        <dbReference type="EMBL" id="KAJ8720564.1"/>
    </source>
</evidence>
<protein>
    <submittedName>
        <fullName evidence="1">Uncharacterized protein</fullName>
    </submittedName>
</protein>
<comment type="caution">
    <text evidence="1">The sequence shown here is derived from an EMBL/GenBank/DDBJ whole genome shotgun (WGS) entry which is preliminary data.</text>
</comment>
<accession>A0ACC2QLG5</accession>
<keyword evidence="2" id="KW-1185">Reference proteome</keyword>
<proteinExistence type="predicted"/>
<name>A0ACC2QLG5_9NEOP</name>